<proteinExistence type="predicted"/>
<dbReference type="AlphaFoldDB" id="A0AAV4DW73"/>
<accession>A0AAV4DW73</accession>
<evidence type="ECO:0000313" key="2">
    <source>
        <dbReference type="Proteomes" id="UP000735302"/>
    </source>
</evidence>
<organism evidence="1 2">
    <name type="scientific">Plakobranchus ocellatus</name>
    <dbReference type="NCBI Taxonomy" id="259542"/>
    <lineage>
        <taxon>Eukaryota</taxon>
        <taxon>Metazoa</taxon>
        <taxon>Spiralia</taxon>
        <taxon>Lophotrochozoa</taxon>
        <taxon>Mollusca</taxon>
        <taxon>Gastropoda</taxon>
        <taxon>Heterobranchia</taxon>
        <taxon>Euthyneura</taxon>
        <taxon>Panpulmonata</taxon>
        <taxon>Sacoglossa</taxon>
        <taxon>Placobranchoidea</taxon>
        <taxon>Plakobranchidae</taxon>
        <taxon>Plakobranchus</taxon>
    </lineage>
</organism>
<evidence type="ECO:0000313" key="1">
    <source>
        <dbReference type="EMBL" id="GFO48106.1"/>
    </source>
</evidence>
<reference evidence="1 2" key="1">
    <citation type="journal article" date="2021" name="Elife">
        <title>Chloroplast acquisition without the gene transfer in kleptoplastic sea slugs, Plakobranchus ocellatus.</title>
        <authorList>
            <person name="Maeda T."/>
            <person name="Takahashi S."/>
            <person name="Yoshida T."/>
            <person name="Shimamura S."/>
            <person name="Takaki Y."/>
            <person name="Nagai Y."/>
            <person name="Toyoda A."/>
            <person name="Suzuki Y."/>
            <person name="Arimoto A."/>
            <person name="Ishii H."/>
            <person name="Satoh N."/>
            <person name="Nishiyama T."/>
            <person name="Hasebe M."/>
            <person name="Maruyama T."/>
            <person name="Minagawa J."/>
            <person name="Obokata J."/>
            <person name="Shigenobu S."/>
        </authorList>
    </citation>
    <scope>NUCLEOTIDE SEQUENCE [LARGE SCALE GENOMIC DNA]</scope>
</reference>
<gene>
    <name evidence="1" type="ORF">PoB_007461100</name>
</gene>
<comment type="caution">
    <text evidence="1">The sequence shown here is derived from an EMBL/GenBank/DDBJ whole genome shotgun (WGS) entry which is preliminary data.</text>
</comment>
<dbReference type="Proteomes" id="UP000735302">
    <property type="component" value="Unassembled WGS sequence"/>
</dbReference>
<dbReference type="EMBL" id="BLXT01008374">
    <property type="protein sequence ID" value="GFO48106.1"/>
    <property type="molecule type" value="Genomic_DNA"/>
</dbReference>
<sequence>MRSPCFKPQKFSIKQTGGDFAVRSLTPALLHGILCIASPQQVDPKLSGLPQTTATAAGLEFATEGSLQISGWTR</sequence>
<protein>
    <submittedName>
        <fullName evidence="1">Uncharacterized protein</fullName>
    </submittedName>
</protein>
<keyword evidence="2" id="KW-1185">Reference proteome</keyword>
<name>A0AAV4DW73_9GAST</name>